<evidence type="ECO:0000256" key="2">
    <source>
        <dbReference type="ARBA" id="ARBA00022723"/>
    </source>
</evidence>
<keyword evidence="5" id="KW-1185">Reference proteome</keyword>
<dbReference type="Gene3D" id="3.40.1390.30">
    <property type="entry name" value="NIF3 (NGG1p interacting factor 3)-like"/>
    <property type="match status" value="2"/>
</dbReference>
<dbReference type="PIRSF" id="PIRSF037489">
    <property type="entry name" value="UCP037489_NIF3_YqfO"/>
    <property type="match status" value="1"/>
</dbReference>
<dbReference type="RefSeq" id="WP_305733002.1">
    <property type="nucleotide sequence ID" value="NZ_OW150024.1"/>
</dbReference>
<dbReference type="SUPFAM" id="SSF102705">
    <property type="entry name" value="NIF3 (NGG1p interacting factor 3)-like"/>
    <property type="match status" value="1"/>
</dbReference>
<dbReference type="PANTHER" id="PTHR13799:SF14">
    <property type="entry name" value="GTP CYCLOHYDROLASE 1 TYPE 2 HOMOLOG"/>
    <property type="match status" value="1"/>
</dbReference>
<dbReference type="EMBL" id="OW150024">
    <property type="protein sequence ID" value="CAH2032238.1"/>
    <property type="molecule type" value="Genomic_DNA"/>
</dbReference>
<dbReference type="Gene3D" id="3.30.70.120">
    <property type="match status" value="1"/>
</dbReference>
<evidence type="ECO:0000313" key="4">
    <source>
        <dbReference type="EMBL" id="CAH2032238.1"/>
    </source>
</evidence>
<accession>A0ABM9DAG9</accession>
<sequence>MNAPKVSDIIGIINKKFPFALAEQWDNTGFQLGDAAAPADSIMVALDPLPSVIEQALANQCRLLITHHPLIFSPLRQITTATAIGRLLLRAATGGLALLSMHTNYDIARDGLNDLLAARIGLQDIRPLKITGHDELVKFVVFVPTDHLEAVREALFEHAASLGNYRNCSFAASGTGTFLPLAGAQPAFGSVGALEAVAEHRLELLVHKDRLPRLIRTLRSVHPYEEPAFDSYPLLNNAPVVGLGRIGTLAEPQHLEALAQQVARDLGCPTVRTVGDPSRPVRTVAVCGGSGASLLREAARAGADVLITGDVKYHDAREAQTLGVALLDAGHFGTERLMVAAVTSFLEDSLARNGFAAVVTAANTETDPFTTVQASP</sequence>
<dbReference type="NCBIfam" id="TIGR00486">
    <property type="entry name" value="YbgI_SA1388"/>
    <property type="match status" value="1"/>
</dbReference>
<dbReference type="InterPro" id="IPR015867">
    <property type="entry name" value="N-reg_PII/ATP_PRibTrfase_C"/>
</dbReference>
<dbReference type="InterPro" id="IPR002678">
    <property type="entry name" value="DUF34/NIF3"/>
</dbReference>
<dbReference type="Pfam" id="PF01784">
    <property type="entry name" value="DUF34_NIF3"/>
    <property type="match status" value="1"/>
</dbReference>
<gene>
    <name evidence="4" type="ORF">GEAMG1_2402</name>
</gene>
<dbReference type="InterPro" id="IPR017221">
    <property type="entry name" value="DUF34/NIF3_bac"/>
</dbReference>
<dbReference type="PANTHER" id="PTHR13799">
    <property type="entry name" value="NGG1 INTERACTING FACTOR 3"/>
    <property type="match status" value="1"/>
</dbReference>
<evidence type="ECO:0000256" key="1">
    <source>
        <dbReference type="ARBA" id="ARBA00006964"/>
    </source>
</evidence>
<name>A0ABM9DAG9_9BACT</name>
<dbReference type="Proteomes" id="UP001295463">
    <property type="component" value="Chromosome"/>
</dbReference>
<reference evidence="4 5" key="1">
    <citation type="submission" date="2022-03" db="EMBL/GenBank/DDBJ databases">
        <authorList>
            <person name="Koch H."/>
        </authorList>
    </citation>
    <scope>NUCLEOTIDE SEQUENCE [LARGE SCALE GENOMIC DNA]</scope>
    <source>
        <strain evidence="4 5">G1</strain>
    </source>
</reference>
<comment type="similarity">
    <text evidence="1 3">Belongs to the GTP cyclohydrolase I type 2/NIF3 family.</text>
</comment>
<organism evidence="4 5">
    <name type="scientific">Trichlorobacter ammonificans</name>
    <dbReference type="NCBI Taxonomy" id="2916410"/>
    <lineage>
        <taxon>Bacteria</taxon>
        <taxon>Pseudomonadati</taxon>
        <taxon>Thermodesulfobacteriota</taxon>
        <taxon>Desulfuromonadia</taxon>
        <taxon>Geobacterales</taxon>
        <taxon>Geobacteraceae</taxon>
        <taxon>Trichlorobacter</taxon>
    </lineage>
</organism>
<evidence type="ECO:0000256" key="3">
    <source>
        <dbReference type="PIRNR" id="PIRNR037489"/>
    </source>
</evidence>
<protein>
    <recommendedName>
        <fullName evidence="3">GTP cyclohydrolase 1 type 2 homolog</fullName>
    </recommendedName>
</protein>
<keyword evidence="2 3" id="KW-0479">Metal-binding</keyword>
<dbReference type="InterPro" id="IPR036069">
    <property type="entry name" value="DUF34/NIF3_sf"/>
</dbReference>
<proteinExistence type="inferred from homology"/>
<evidence type="ECO:0000313" key="5">
    <source>
        <dbReference type="Proteomes" id="UP001295463"/>
    </source>
</evidence>